<dbReference type="Gene3D" id="3.40.190.10">
    <property type="entry name" value="Periplasmic binding protein-like II"/>
    <property type="match status" value="3"/>
</dbReference>
<sequence length="537" mass="59331">MSKHKKWTQTAMWSLAAVLLLSIVLAGCSGGSNNDTPPSENDQVGESTDNNASGEAGNNGAGDEPVALSWMVRGVVLEDSFGEQFVEENFGVDLDIISVPGADYVQRQQIMMTTGEVPDVMFILDPNEMKKYANQGLLAEVPMDLIEQYAPGIRAEIDEHAPQGWYYTEYNGANYGVPTLYPSGRFTTPVTWRTDLLRQAGIDEIPETIDEMTAAFEALKQIDVYGMSTNGNSYYQAFQKIFGAYGVMPMQWTVRDGEVVNGAVLPEAKEALAQLAEWYQNGYIDPEFVTGANMDTKYTDGVFAFSQNSSIYSTDESNPNSAISVLRAVNPDGEIAFGPLPKGPRGESGGWAWGGAGNIFAFGKQLEDHPEKMQKALEIMNEAVTDQEMFFTLAFGEEGTHWEYVNGTDFKEGITAIPPYDDPSVLQEEGIGMSRGASFFGHSGIYDFYEMYTGASIMELNNMYLDGSMYDIFGKPDILPSAGQYWGDLQKLKTETYAKIIRGDQPVDYFDSFVQQWNEMGGEQLREEGQALYDSLQ</sequence>
<feature type="chain" id="PRO_5039103832" evidence="2">
    <location>
        <begin position="27"/>
        <end position="537"/>
    </location>
</feature>
<proteinExistence type="predicted"/>
<gene>
    <name evidence="3" type="ORF">IDH44_20225</name>
</gene>
<protein>
    <submittedName>
        <fullName evidence="3">Extracellular solute-binding protein</fullName>
    </submittedName>
</protein>
<organism evidence="3 4">
    <name type="scientific">Paenibacillus sabuli</name>
    <dbReference type="NCBI Taxonomy" id="2772509"/>
    <lineage>
        <taxon>Bacteria</taxon>
        <taxon>Bacillati</taxon>
        <taxon>Bacillota</taxon>
        <taxon>Bacilli</taxon>
        <taxon>Bacillales</taxon>
        <taxon>Paenibacillaceae</taxon>
        <taxon>Paenibacillus</taxon>
    </lineage>
</organism>
<dbReference type="PANTHER" id="PTHR43649">
    <property type="entry name" value="ARABINOSE-BINDING PROTEIN-RELATED"/>
    <property type="match status" value="1"/>
</dbReference>
<accession>A0A927BY96</accession>
<dbReference type="RefSeq" id="WP_190920633.1">
    <property type="nucleotide sequence ID" value="NZ_JACXIZ010000040.1"/>
</dbReference>
<dbReference type="PROSITE" id="PS51257">
    <property type="entry name" value="PROKAR_LIPOPROTEIN"/>
    <property type="match status" value="1"/>
</dbReference>
<evidence type="ECO:0000313" key="3">
    <source>
        <dbReference type="EMBL" id="MBD2847523.1"/>
    </source>
</evidence>
<evidence type="ECO:0000256" key="1">
    <source>
        <dbReference type="SAM" id="MobiDB-lite"/>
    </source>
</evidence>
<dbReference type="InterPro" id="IPR006059">
    <property type="entry name" value="SBP"/>
</dbReference>
<dbReference type="PANTHER" id="PTHR43649:SF12">
    <property type="entry name" value="DIACETYLCHITOBIOSE BINDING PROTEIN DASA"/>
    <property type="match status" value="1"/>
</dbReference>
<keyword evidence="2" id="KW-0732">Signal</keyword>
<evidence type="ECO:0000256" key="2">
    <source>
        <dbReference type="SAM" id="SignalP"/>
    </source>
</evidence>
<evidence type="ECO:0000313" key="4">
    <source>
        <dbReference type="Proteomes" id="UP000621560"/>
    </source>
</evidence>
<feature type="region of interest" description="Disordered" evidence="1">
    <location>
        <begin position="32"/>
        <end position="63"/>
    </location>
</feature>
<dbReference type="EMBL" id="JACXIZ010000040">
    <property type="protein sequence ID" value="MBD2847523.1"/>
    <property type="molecule type" value="Genomic_DNA"/>
</dbReference>
<keyword evidence="4" id="KW-1185">Reference proteome</keyword>
<dbReference type="Proteomes" id="UP000621560">
    <property type="component" value="Unassembled WGS sequence"/>
</dbReference>
<feature type="compositionally biased region" description="Low complexity" evidence="1">
    <location>
        <begin position="50"/>
        <end position="62"/>
    </location>
</feature>
<dbReference type="Pfam" id="PF01547">
    <property type="entry name" value="SBP_bac_1"/>
    <property type="match status" value="1"/>
</dbReference>
<dbReference type="SUPFAM" id="SSF53850">
    <property type="entry name" value="Periplasmic binding protein-like II"/>
    <property type="match status" value="1"/>
</dbReference>
<dbReference type="InterPro" id="IPR050490">
    <property type="entry name" value="Bact_solute-bd_prot1"/>
</dbReference>
<name>A0A927BY96_9BACL</name>
<reference evidence="3" key="1">
    <citation type="submission" date="2020-09" db="EMBL/GenBank/DDBJ databases">
        <title>A novel bacterium of genus Paenibacillus, isolated from South China Sea.</title>
        <authorList>
            <person name="Huang H."/>
            <person name="Mo K."/>
            <person name="Hu Y."/>
        </authorList>
    </citation>
    <scope>NUCLEOTIDE SEQUENCE</scope>
    <source>
        <strain evidence="3">IB182496</strain>
    </source>
</reference>
<feature type="compositionally biased region" description="Polar residues" evidence="1">
    <location>
        <begin position="32"/>
        <end position="49"/>
    </location>
</feature>
<comment type="caution">
    <text evidence="3">The sequence shown here is derived from an EMBL/GenBank/DDBJ whole genome shotgun (WGS) entry which is preliminary data.</text>
</comment>
<dbReference type="AlphaFoldDB" id="A0A927BY96"/>
<feature type="signal peptide" evidence="2">
    <location>
        <begin position="1"/>
        <end position="26"/>
    </location>
</feature>